<proteinExistence type="predicted"/>
<comment type="caution">
    <text evidence="1">The sequence shown here is derived from an EMBL/GenBank/DDBJ whole genome shotgun (WGS) entry which is preliminary data.</text>
</comment>
<evidence type="ECO:0008006" key="3">
    <source>
        <dbReference type="Google" id="ProtNLM"/>
    </source>
</evidence>
<dbReference type="OrthoDB" id="2964978at2"/>
<keyword evidence="2" id="KW-1185">Reference proteome</keyword>
<organism evidence="1 2">
    <name type="scientific">Halalkalibacter okhensis</name>
    <dbReference type="NCBI Taxonomy" id="333138"/>
    <lineage>
        <taxon>Bacteria</taxon>
        <taxon>Bacillati</taxon>
        <taxon>Bacillota</taxon>
        <taxon>Bacilli</taxon>
        <taxon>Bacillales</taxon>
        <taxon>Bacillaceae</taxon>
        <taxon>Halalkalibacter</taxon>
    </lineage>
</organism>
<protein>
    <recommendedName>
        <fullName evidence="3">Group-specific protein</fullName>
    </recommendedName>
</protein>
<dbReference type="EMBL" id="JRJU01000011">
    <property type="protein sequence ID" value="KHF40186.1"/>
    <property type="molecule type" value="Genomic_DNA"/>
</dbReference>
<dbReference type="eggNOG" id="ENOG50336V6">
    <property type="taxonomic scope" value="Bacteria"/>
</dbReference>
<dbReference type="STRING" id="333138.LQ50_10585"/>
<name>A0A0B0IKI1_9BACI</name>
<reference evidence="1 2" key="1">
    <citation type="submission" date="2014-09" db="EMBL/GenBank/DDBJ databases">
        <title>Genome sequencing and annotation of Bacillus Okhensis strain Kh10-101T.</title>
        <authorList>
            <person name="Prakash J.S."/>
        </authorList>
    </citation>
    <scope>NUCLEOTIDE SEQUENCE [LARGE SCALE GENOMIC DNA]</scope>
    <source>
        <strain evidence="2">Kh10-101T</strain>
    </source>
</reference>
<evidence type="ECO:0000313" key="1">
    <source>
        <dbReference type="EMBL" id="KHF40186.1"/>
    </source>
</evidence>
<accession>A0A0B0IKI1</accession>
<dbReference type="AlphaFoldDB" id="A0A0B0IKI1"/>
<sequence length="172" mass="19879">MFDPTIFENLKVGIENYIYDLETIEQVVQITNRKDQVDMSIMSRHFGLEFHLANKNKVTAEIILDASIKDLAEEILEAPAGNPGCRLLLQFTLQIEEIQTQCEQIETILLSIWAPILPPEQTISFVYGKKENKYMNSSKVMFDHKINEEHMEDIPEFVDHVLETLRALNNVN</sequence>
<gene>
    <name evidence="1" type="ORF">LQ50_10585</name>
</gene>
<dbReference type="Proteomes" id="UP000030832">
    <property type="component" value="Unassembled WGS sequence"/>
</dbReference>
<evidence type="ECO:0000313" key="2">
    <source>
        <dbReference type="Proteomes" id="UP000030832"/>
    </source>
</evidence>